<keyword evidence="4 11" id="KW-0813">Transport</keyword>
<dbReference type="Pfam" id="PF00528">
    <property type="entry name" value="BPD_transp_1"/>
    <property type="match status" value="1"/>
</dbReference>
<evidence type="ECO:0000256" key="6">
    <source>
        <dbReference type="ARBA" id="ARBA00022597"/>
    </source>
</evidence>
<keyword evidence="6" id="KW-0762">Sugar transport</keyword>
<evidence type="ECO:0000313" key="13">
    <source>
        <dbReference type="EMBL" id="QQO07920.1"/>
    </source>
</evidence>
<keyword evidence="8 11" id="KW-1133">Transmembrane helix</keyword>
<dbReference type="InterPro" id="IPR035906">
    <property type="entry name" value="MetI-like_sf"/>
</dbReference>
<comment type="function">
    <text evidence="1">Part of the ABC transporter complex MalEFGK involved in maltose/maltodextrin import. Probably responsible for the translocation of the substrate across the membrane.</text>
</comment>
<evidence type="ECO:0000256" key="3">
    <source>
        <dbReference type="ARBA" id="ARBA00009047"/>
    </source>
</evidence>
<dbReference type="GO" id="GO:0055085">
    <property type="term" value="P:transmembrane transport"/>
    <property type="evidence" value="ECO:0007669"/>
    <property type="project" value="InterPro"/>
</dbReference>
<dbReference type="EMBL" id="CP067089">
    <property type="protein sequence ID" value="QQO07920.1"/>
    <property type="molecule type" value="Genomic_DNA"/>
</dbReference>
<reference evidence="13" key="1">
    <citation type="submission" date="2021-01" db="EMBL/GenBank/DDBJ databases">
        <title>Description of Breznakiella homolactica.</title>
        <authorList>
            <person name="Song Y."/>
            <person name="Brune A."/>
        </authorList>
    </citation>
    <scope>NUCLEOTIDE SEQUENCE</scope>
    <source>
        <strain evidence="13">RmG30</strain>
    </source>
</reference>
<dbReference type="GO" id="GO:0005886">
    <property type="term" value="C:plasma membrane"/>
    <property type="evidence" value="ECO:0007669"/>
    <property type="project" value="UniProtKB-SubCell"/>
</dbReference>
<dbReference type="CDD" id="cd06261">
    <property type="entry name" value="TM_PBP2"/>
    <property type="match status" value="1"/>
</dbReference>
<name>A0A7T7XK68_9SPIR</name>
<feature type="transmembrane region" description="Helical" evidence="11">
    <location>
        <begin position="142"/>
        <end position="165"/>
    </location>
</feature>
<dbReference type="InterPro" id="IPR000515">
    <property type="entry name" value="MetI-like"/>
</dbReference>
<dbReference type="PANTHER" id="PTHR32243:SF50">
    <property type="entry name" value="MALTOSE_MALTODEXTRIN TRANSPORT SYSTEM PERMEASE PROTEIN MALG"/>
    <property type="match status" value="1"/>
</dbReference>
<gene>
    <name evidence="13" type="ORF">JFL75_13340</name>
</gene>
<keyword evidence="14" id="KW-1185">Reference proteome</keyword>
<feature type="transmembrane region" description="Helical" evidence="11">
    <location>
        <begin position="107"/>
        <end position="130"/>
    </location>
</feature>
<feature type="transmembrane region" description="Helical" evidence="11">
    <location>
        <begin position="74"/>
        <end position="95"/>
    </location>
</feature>
<evidence type="ECO:0000256" key="11">
    <source>
        <dbReference type="RuleBase" id="RU363032"/>
    </source>
</evidence>
<keyword evidence="7 11" id="KW-0812">Transmembrane</keyword>
<organism evidence="13 14">
    <name type="scientific">Breznakiella homolactica</name>
    <dbReference type="NCBI Taxonomy" id="2798577"/>
    <lineage>
        <taxon>Bacteria</taxon>
        <taxon>Pseudomonadati</taxon>
        <taxon>Spirochaetota</taxon>
        <taxon>Spirochaetia</taxon>
        <taxon>Spirochaetales</taxon>
        <taxon>Breznakiellaceae</taxon>
        <taxon>Breznakiella</taxon>
    </lineage>
</organism>
<dbReference type="PROSITE" id="PS50928">
    <property type="entry name" value="ABC_TM1"/>
    <property type="match status" value="1"/>
</dbReference>
<evidence type="ECO:0000313" key="14">
    <source>
        <dbReference type="Proteomes" id="UP000595917"/>
    </source>
</evidence>
<feature type="transmembrane region" description="Helical" evidence="11">
    <location>
        <begin position="186"/>
        <end position="204"/>
    </location>
</feature>
<comment type="similarity">
    <text evidence="3">Belongs to the binding-protein-dependent transport system permease family. MalFG subfamily.</text>
</comment>
<comment type="subcellular location">
    <subcellularLocation>
        <location evidence="2 11">Cell membrane</location>
        <topology evidence="2 11">Multi-pass membrane protein</topology>
    </subcellularLocation>
</comment>
<dbReference type="PANTHER" id="PTHR32243">
    <property type="entry name" value="MALTOSE TRANSPORT SYSTEM PERMEASE-RELATED"/>
    <property type="match status" value="1"/>
</dbReference>
<evidence type="ECO:0000259" key="12">
    <source>
        <dbReference type="PROSITE" id="PS50928"/>
    </source>
</evidence>
<dbReference type="RefSeq" id="WP_215625226.1">
    <property type="nucleotide sequence ID" value="NZ_CP067089.2"/>
</dbReference>
<dbReference type="SUPFAM" id="SSF161098">
    <property type="entry name" value="MetI-like"/>
    <property type="match status" value="1"/>
</dbReference>
<keyword evidence="9 11" id="KW-0472">Membrane</keyword>
<evidence type="ECO:0000256" key="5">
    <source>
        <dbReference type="ARBA" id="ARBA00022475"/>
    </source>
</evidence>
<dbReference type="KEGG" id="bhc:JFL75_13340"/>
<keyword evidence="5" id="KW-1003">Cell membrane</keyword>
<sequence>MAKRILARTGLTLLIAAICFVMIAPVYIIVKVSFAEPWEVLTQHPTLLPHSFTLRHWTNVITSGNLWPALYKSLVVAFSTMFFSILVVAPGAYAISRLSPKVKYGFIMVLFFTKMFPTVGIALPISITFLKWNLLDTNTGLVLAHLIQQIPFMAWILVSTFSAIPRDLEEAASIDGCNRMQTLMRIVFPVAMQGIATAAMYVWLNSWNEFTYALYLSLTTKTLPLSVYYYVQRGGFFQQAAYATILAIPVMIITFVLQRYLKSDYLSGAVKG</sequence>
<dbReference type="AlphaFoldDB" id="A0A7T7XK68"/>
<protein>
    <recommendedName>
        <fullName evidence="10">Maltose/maltodextrin transport system permease protein MalG</fullName>
    </recommendedName>
</protein>
<evidence type="ECO:0000256" key="9">
    <source>
        <dbReference type="ARBA" id="ARBA00023136"/>
    </source>
</evidence>
<evidence type="ECO:0000256" key="10">
    <source>
        <dbReference type="ARBA" id="ARBA00041109"/>
    </source>
</evidence>
<proteinExistence type="inferred from homology"/>
<feature type="transmembrane region" description="Helical" evidence="11">
    <location>
        <begin position="240"/>
        <end position="261"/>
    </location>
</feature>
<evidence type="ECO:0000256" key="4">
    <source>
        <dbReference type="ARBA" id="ARBA00022448"/>
    </source>
</evidence>
<evidence type="ECO:0000256" key="1">
    <source>
        <dbReference type="ARBA" id="ARBA00002264"/>
    </source>
</evidence>
<feature type="domain" description="ABC transmembrane type-1" evidence="12">
    <location>
        <begin position="70"/>
        <end position="257"/>
    </location>
</feature>
<evidence type="ECO:0000256" key="2">
    <source>
        <dbReference type="ARBA" id="ARBA00004651"/>
    </source>
</evidence>
<dbReference type="Proteomes" id="UP000595917">
    <property type="component" value="Chromosome"/>
</dbReference>
<feature type="transmembrane region" description="Helical" evidence="11">
    <location>
        <begin position="12"/>
        <end position="30"/>
    </location>
</feature>
<dbReference type="InterPro" id="IPR050901">
    <property type="entry name" value="BP-dep_ABC_trans_perm"/>
</dbReference>
<dbReference type="Gene3D" id="1.10.3720.10">
    <property type="entry name" value="MetI-like"/>
    <property type="match status" value="1"/>
</dbReference>
<accession>A0A7T7XK68</accession>
<evidence type="ECO:0000256" key="7">
    <source>
        <dbReference type="ARBA" id="ARBA00022692"/>
    </source>
</evidence>
<evidence type="ECO:0000256" key="8">
    <source>
        <dbReference type="ARBA" id="ARBA00022989"/>
    </source>
</evidence>